<evidence type="ECO:0000256" key="2">
    <source>
        <dbReference type="ARBA" id="ARBA00022771"/>
    </source>
</evidence>
<reference evidence="7 8" key="1">
    <citation type="submission" date="2019-01" db="EMBL/GenBank/DDBJ databases">
        <title>Genome Assembly of Collichthys lucidus.</title>
        <authorList>
            <person name="Cai M."/>
            <person name="Xiao S."/>
        </authorList>
    </citation>
    <scope>NUCLEOTIDE SEQUENCE [LARGE SCALE GENOMIC DNA]</scope>
    <source>
        <strain evidence="7">JT15FE1705JMU</strain>
        <tissue evidence="7">Muscle</tissue>
    </source>
</reference>
<dbReference type="SUPFAM" id="SSF144232">
    <property type="entry name" value="HIT/MYND zinc finger-like"/>
    <property type="match status" value="1"/>
</dbReference>
<dbReference type="PROSITE" id="PS50865">
    <property type="entry name" value="ZF_MYND_2"/>
    <property type="match status" value="1"/>
</dbReference>
<organism evidence="7 8">
    <name type="scientific">Collichthys lucidus</name>
    <name type="common">Big head croaker</name>
    <name type="synonym">Sciaena lucida</name>
    <dbReference type="NCBI Taxonomy" id="240159"/>
    <lineage>
        <taxon>Eukaryota</taxon>
        <taxon>Metazoa</taxon>
        <taxon>Chordata</taxon>
        <taxon>Craniata</taxon>
        <taxon>Vertebrata</taxon>
        <taxon>Euteleostomi</taxon>
        <taxon>Actinopterygii</taxon>
        <taxon>Neopterygii</taxon>
        <taxon>Teleostei</taxon>
        <taxon>Neoteleostei</taxon>
        <taxon>Acanthomorphata</taxon>
        <taxon>Eupercaria</taxon>
        <taxon>Sciaenidae</taxon>
        <taxon>Collichthys</taxon>
    </lineage>
</organism>
<evidence type="ECO:0000313" key="8">
    <source>
        <dbReference type="Proteomes" id="UP000298787"/>
    </source>
</evidence>
<keyword evidence="8" id="KW-1185">Reference proteome</keyword>
<dbReference type="InterPro" id="IPR002893">
    <property type="entry name" value="Znf_MYND"/>
</dbReference>
<dbReference type="InterPro" id="IPR007320">
    <property type="entry name" value="PDCD2_C"/>
</dbReference>
<dbReference type="STRING" id="240159.A0A4U5U892"/>
<dbReference type="PROSITE" id="PS01360">
    <property type="entry name" value="ZF_MYND_1"/>
    <property type="match status" value="1"/>
</dbReference>
<dbReference type="PANTHER" id="PTHR12298">
    <property type="entry name" value="PCDC2 PROGRAMMED CELL DEATH PROTEIN 2 -RELATED"/>
    <property type="match status" value="1"/>
</dbReference>
<keyword evidence="3" id="KW-0862">Zinc</keyword>
<feature type="domain" description="MYND-type" evidence="6">
    <location>
        <begin position="148"/>
        <end position="185"/>
    </location>
</feature>
<keyword evidence="2 4" id="KW-0863">Zinc-finger</keyword>
<feature type="region of interest" description="Disordered" evidence="5">
    <location>
        <begin position="204"/>
        <end position="234"/>
    </location>
</feature>
<dbReference type="Gene3D" id="6.10.140.2220">
    <property type="match status" value="1"/>
</dbReference>
<dbReference type="Pfam" id="PF04194">
    <property type="entry name" value="PDCD2_C"/>
    <property type="match status" value="1"/>
</dbReference>
<evidence type="ECO:0000256" key="4">
    <source>
        <dbReference type="PROSITE-ProRule" id="PRU00134"/>
    </source>
</evidence>
<dbReference type="GO" id="GO:0005634">
    <property type="term" value="C:nucleus"/>
    <property type="evidence" value="ECO:0007669"/>
    <property type="project" value="TreeGrafter"/>
</dbReference>
<feature type="region of interest" description="Disordered" evidence="5">
    <location>
        <begin position="118"/>
        <end position="137"/>
    </location>
</feature>
<feature type="compositionally biased region" description="Acidic residues" evidence="5">
    <location>
        <begin position="205"/>
        <end position="231"/>
    </location>
</feature>
<proteinExistence type="predicted"/>
<sequence length="370" mass="41755">MSGDTNTSSAEVVLGFLEEAEPWRLQSPQFPSKVGGKPAWLSQRGLPSLPGLECEICRLPMAFLLQVYAPISGQDTSFHRTLFLFCCKTHECYTCNDSRCIKVFLSVFRSQLPRRNEFYPYNPPPEDEPPSNSEPDQGVLSISGVKLCWVCGCPGNKTCSRCHIVSYCGKHHQTLHWKHAHKKECGSQEASTVTTHPFLFPESELVTEPEEEEEEKEDEDVAKEAEEEGAEDCPSLADTLAETDLEEMAMHETEDNKMFQRFKKKIAPEPHQVLRYSRGSSPLWVSSQHIPSDQDIPPCTCGAKRIFEFQVMPQLLNSLCEDSTGASIDWGTLAIYTCSASCYHDDQYCPEFIWKQDFGSDQQHPQITPT</sequence>
<keyword evidence="1" id="KW-0479">Metal-binding</keyword>
<dbReference type="GO" id="GO:0005737">
    <property type="term" value="C:cytoplasm"/>
    <property type="evidence" value="ECO:0007669"/>
    <property type="project" value="InterPro"/>
</dbReference>
<name>A0A4U5U892_COLLU</name>
<evidence type="ECO:0000256" key="1">
    <source>
        <dbReference type="ARBA" id="ARBA00022723"/>
    </source>
</evidence>
<gene>
    <name evidence="7" type="ORF">D9C73_004048</name>
</gene>
<dbReference type="Pfam" id="PF01753">
    <property type="entry name" value="zf-MYND"/>
    <property type="match status" value="1"/>
</dbReference>
<dbReference type="EMBL" id="CM014081">
    <property type="protein sequence ID" value="TKS69981.1"/>
    <property type="molecule type" value="Genomic_DNA"/>
</dbReference>
<evidence type="ECO:0000259" key="6">
    <source>
        <dbReference type="PROSITE" id="PS50865"/>
    </source>
</evidence>
<dbReference type="GO" id="GO:0008270">
    <property type="term" value="F:zinc ion binding"/>
    <property type="evidence" value="ECO:0007669"/>
    <property type="project" value="UniProtKB-KW"/>
</dbReference>
<evidence type="ECO:0000256" key="5">
    <source>
        <dbReference type="SAM" id="MobiDB-lite"/>
    </source>
</evidence>
<dbReference type="Proteomes" id="UP000298787">
    <property type="component" value="Chromosome 4"/>
</dbReference>
<dbReference type="AlphaFoldDB" id="A0A4U5U892"/>
<evidence type="ECO:0000313" key="7">
    <source>
        <dbReference type="EMBL" id="TKS69981.1"/>
    </source>
</evidence>
<evidence type="ECO:0000256" key="3">
    <source>
        <dbReference type="ARBA" id="ARBA00022833"/>
    </source>
</evidence>
<accession>A0A4U5U892</accession>
<dbReference type="PANTHER" id="PTHR12298:SF4">
    <property type="entry name" value="PROGRAMMED CELL DEATH PROTEIN 2"/>
    <property type="match status" value="1"/>
</dbReference>
<protein>
    <submittedName>
        <fullName evidence="7">Programmed cell death protein 2</fullName>
    </submittedName>
</protein>